<feature type="signal peptide" evidence="12">
    <location>
        <begin position="1"/>
        <end position="20"/>
    </location>
</feature>
<evidence type="ECO:0000256" key="4">
    <source>
        <dbReference type="ARBA" id="ARBA00022862"/>
    </source>
</evidence>
<evidence type="ECO:0000256" key="5">
    <source>
        <dbReference type="ARBA" id="ARBA00023002"/>
    </source>
</evidence>
<comment type="catalytic activity">
    <reaction evidence="11">
        <text>a hydroperoxide + [thioredoxin]-dithiol = an alcohol + [thioredoxin]-disulfide + H2O</text>
        <dbReference type="Rhea" id="RHEA:62620"/>
        <dbReference type="Rhea" id="RHEA-COMP:10698"/>
        <dbReference type="Rhea" id="RHEA-COMP:10700"/>
        <dbReference type="ChEBI" id="CHEBI:15377"/>
        <dbReference type="ChEBI" id="CHEBI:29950"/>
        <dbReference type="ChEBI" id="CHEBI:30879"/>
        <dbReference type="ChEBI" id="CHEBI:35924"/>
        <dbReference type="ChEBI" id="CHEBI:50058"/>
        <dbReference type="EC" id="1.11.1.24"/>
    </reaction>
</comment>
<dbReference type="Gene3D" id="3.40.30.10">
    <property type="entry name" value="Glutaredoxin"/>
    <property type="match status" value="1"/>
</dbReference>
<sequence length="208" mass="23065">MKKTLLITLAFTFWTALGTAQETNVPMKAEDVSPLLISEEVPDKQLKDIEGNTVSLKQLVKGENTIIVFYRGGWCPYCNRQLSGLGAISSDLIAKGYQILAISPDRPEELQKSMEKHDLNYTLLSDATMEVARAFGISFKVSDGTVKKYKTFGINLEEASGEAHHELPVPSVFFVNAKGEIGFEYVSPNYKQRISPELLKAAAEQVFN</sequence>
<keyword evidence="6" id="KW-1015">Disulfide bond</keyword>
<feature type="chain" id="PRO_5047005713" description="thioredoxin-dependent peroxiredoxin" evidence="12">
    <location>
        <begin position="21"/>
        <end position="208"/>
    </location>
</feature>
<dbReference type="PANTHER" id="PTHR42801:SF7">
    <property type="entry name" value="SLL1159 PROTEIN"/>
    <property type="match status" value="1"/>
</dbReference>
<dbReference type="PANTHER" id="PTHR42801">
    <property type="entry name" value="THIOREDOXIN-DEPENDENT PEROXIDE REDUCTASE"/>
    <property type="match status" value="1"/>
</dbReference>
<comment type="function">
    <text evidence="1">Thiol-specific peroxidase that catalyzes the reduction of hydrogen peroxide and organic hydroperoxides to water and alcohols, respectively. Plays a role in cell protection against oxidative stress by detoxifying peroxides and as sensor of hydrogen peroxide-mediated signaling events.</text>
</comment>
<dbReference type="Proteomes" id="UP001500298">
    <property type="component" value="Unassembled WGS sequence"/>
</dbReference>
<evidence type="ECO:0000256" key="7">
    <source>
        <dbReference type="ARBA" id="ARBA00023284"/>
    </source>
</evidence>
<evidence type="ECO:0000313" key="15">
    <source>
        <dbReference type="Proteomes" id="UP001500298"/>
    </source>
</evidence>
<dbReference type="InterPro" id="IPR013766">
    <property type="entry name" value="Thioredoxin_domain"/>
</dbReference>
<dbReference type="InterPro" id="IPR036249">
    <property type="entry name" value="Thioredoxin-like_sf"/>
</dbReference>
<evidence type="ECO:0000313" key="14">
    <source>
        <dbReference type="EMBL" id="GAA4822304.1"/>
    </source>
</evidence>
<evidence type="ECO:0000256" key="8">
    <source>
        <dbReference type="ARBA" id="ARBA00032824"/>
    </source>
</evidence>
<dbReference type="InterPro" id="IPR000866">
    <property type="entry name" value="AhpC/TSA"/>
</dbReference>
<proteinExistence type="inferred from homology"/>
<protein>
    <recommendedName>
        <fullName evidence="2">thioredoxin-dependent peroxiredoxin</fullName>
        <ecNumber evidence="2">1.11.1.24</ecNumber>
    </recommendedName>
    <alternativeName>
        <fullName evidence="8">Thioredoxin peroxidase</fullName>
    </alternativeName>
    <alternativeName>
        <fullName evidence="10">Thioredoxin-dependent peroxiredoxin Bcp</fullName>
    </alternativeName>
</protein>
<evidence type="ECO:0000256" key="6">
    <source>
        <dbReference type="ARBA" id="ARBA00023157"/>
    </source>
</evidence>
<reference evidence="15" key="1">
    <citation type="journal article" date="2019" name="Int. J. Syst. Evol. Microbiol.">
        <title>The Global Catalogue of Microorganisms (GCM) 10K type strain sequencing project: providing services to taxonomists for standard genome sequencing and annotation.</title>
        <authorList>
            <consortium name="The Broad Institute Genomics Platform"/>
            <consortium name="The Broad Institute Genome Sequencing Center for Infectious Disease"/>
            <person name="Wu L."/>
            <person name="Ma J."/>
        </authorList>
    </citation>
    <scope>NUCLEOTIDE SEQUENCE [LARGE SCALE GENOMIC DNA]</scope>
    <source>
        <strain evidence="15">JCM 18326</strain>
    </source>
</reference>
<evidence type="ECO:0000256" key="1">
    <source>
        <dbReference type="ARBA" id="ARBA00003330"/>
    </source>
</evidence>
<comment type="caution">
    <text evidence="14">The sequence shown here is derived from an EMBL/GenBank/DDBJ whole genome shotgun (WGS) entry which is preliminary data.</text>
</comment>
<organism evidence="14 15">
    <name type="scientific">Algivirga pacifica</name>
    <dbReference type="NCBI Taxonomy" id="1162670"/>
    <lineage>
        <taxon>Bacteria</taxon>
        <taxon>Pseudomonadati</taxon>
        <taxon>Bacteroidota</taxon>
        <taxon>Cytophagia</taxon>
        <taxon>Cytophagales</taxon>
        <taxon>Flammeovirgaceae</taxon>
        <taxon>Algivirga</taxon>
    </lineage>
</organism>
<evidence type="ECO:0000259" key="13">
    <source>
        <dbReference type="PROSITE" id="PS51352"/>
    </source>
</evidence>
<evidence type="ECO:0000256" key="2">
    <source>
        <dbReference type="ARBA" id="ARBA00013017"/>
    </source>
</evidence>
<keyword evidence="3" id="KW-0575">Peroxidase</keyword>
<keyword evidence="4" id="KW-0049">Antioxidant</keyword>
<evidence type="ECO:0000256" key="11">
    <source>
        <dbReference type="ARBA" id="ARBA00049091"/>
    </source>
</evidence>
<keyword evidence="7" id="KW-0676">Redox-active center</keyword>
<keyword evidence="12" id="KW-0732">Signal</keyword>
<keyword evidence="5" id="KW-0560">Oxidoreductase</keyword>
<gene>
    <name evidence="14" type="ORF">GCM10023331_03330</name>
</gene>
<evidence type="ECO:0000256" key="9">
    <source>
        <dbReference type="ARBA" id="ARBA00038489"/>
    </source>
</evidence>
<dbReference type="EC" id="1.11.1.24" evidence="2"/>
<comment type="similarity">
    <text evidence="9">Belongs to the peroxiredoxin family. BCP/PrxQ subfamily.</text>
</comment>
<feature type="domain" description="Thioredoxin" evidence="13">
    <location>
        <begin position="35"/>
        <end position="208"/>
    </location>
</feature>
<keyword evidence="15" id="KW-1185">Reference proteome</keyword>
<dbReference type="InterPro" id="IPR050924">
    <property type="entry name" value="Peroxiredoxin_BCP/PrxQ"/>
</dbReference>
<name>A0ABP9CZF6_9BACT</name>
<evidence type="ECO:0000256" key="3">
    <source>
        <dbReference type="ARBA" id="ARBA00022559"/>
    </source>
</evidence>
<dbReference type="PROSITE" id="PS51352">
    <property type="entry name" value="THIOREDOXIN_2"/>
    <property type="match status" value="1"/>
</dbReference>
<dbReference type="RefSeq" id="WP_345368681.1">
    <property type="nucleotide sequence ID" value="NZ_BAABJX010000006.1"/>
</dbReference>
<evidence type="ECO:0000256" key="10">
    <source>
        <dbReference type="ARBA" id="ARBA00042639"/>
    </source>
</evidence>
<dbReference type="Pfam" id="PF00578">
    <property type="entry name" value="AhpC-TSA"/>
    <property type="match status" value="1"/>
</dbReference>
<accession>A0ABP9CZF6</accession>
<evidence type="ECO:0000256" key="12">
    <source>
        <dbReference type="SAM" id="SignalP"/>
    </source>
</evidence>
<dbReference type="EMBL" id="BAABJX010000006">
    <property type="protein sequence ID" value="GAA4822304.1"/>
    <property type="molecule type" value="Genomic_DNA"/>
</dbReference>
<dbReference type="SUPFAM" id="SSF52833">
    <property type="entry name" value="Thioredoxin-like"/>
    <property type="match status" value="1"/>
</dbReference>
<dbReference type="CDD" id="cd02970">
    <property type="entry name" value="PRX_like2"/>
    <property type="match status" value="1"/>
</dbReference>